<dbReference type="Gene3D" id="3.40.630.20">
    <property type="entry name" value="Peptidase C15, pyroglutamyl peptidase I-like"/>
    <property type="match status" value="1"/>
</dbReference>
<dbReference type="HOGENOM" id="CLU_1787255_0_0_1"/>
<evidence type="ECO:0000313" key="1">
    <source>
        <dbReference type="EMBL" id="KID61622.1"/>
    </source>
</evidence>
<protein>
    <submittedName>
        <fullName evidence="1">Uncharacterized protein</fullName>
    </submittedName>
</protein>
<comment type="caution">
    <text evidence="1">The sequence shown here is derived from an EMBL/GenBank/DDBJ whole genome shotgun (WGS) entry which is preliminary data.</text>
</comment>
<evidence type="ECO:0000313" key="2">
    <source>
        <dbReference type="Proteomes" id="UP000031186"/>
    </source>
</evidence>
<reference evidence="1 2" key="1">
    <citation type="journal article" date="2014" name="Proc. Natl. Acad. Sci. U.S.A.">
        <title>Trajectory and genomic determinants of fungal-pathogen speciation and host adaptation.</title>
        <authorList>
            <person name="Hu X."/>
            <person name="Xiao G."/>
            <person name="Zheng P."/>
            <person name="Shang Y."/>
            <person name="Su Y."/>
            <person name="Zhang X."/>
            <person name="Liu X."/>
            <person name="Zhan S."/>
            <person name="St Leger R.J."/>
            <person name="Wang C."/>
        </authorList>
    </citation>
    <scope>NUCLEOTIDE SEQUENCE [LARGE SCALE GENOMIC DNA]</scope>
    <source>
        <strain evidence="1 2">ARSEF 549</strain>
    </source>
</reference>
<proteinExistence type="predicted"/>
<keyword evidence="2" id="KW-1185">Reference proteome</keyword>
<dbReference type="EMBL" id="AZNF01000014">
    <property type="protein sequence ID" value="KID61622.1"/>
    <property type="molecule type" value="Genomic_DNA"/>
</dbReference>
<feature type="non-terminal residue" evidence="1">
    <location>
        <position position="1"/>
    </location>
</feature>
<accession>A0A0B4F1A1</accession>
<dbReference type="SUPFAM" id="SSF53182">
    <property type="entry name" value="Pyrrolidone carboxyl peptidase (pyroglutamate aminopeptidase)"/>
    <property type="match status" value="1"/>
</dbReference>
<dbReference type="Proteomes" id="UP000031186">
    <property type="component" value="Unassembled WGS sequence"/>
</dbReference>
<dbReference type="VEuPathDB" id="FungiDB:MAN_08861"/>
<name>A0A0B4F1A1_METAF</name>
<sequence>MGTRPGENGVYIDKEYFQKLGLPESLEPAFDSDTAVARVRPHFQYVSPTPFVVLQLKGLHCWSSQEIPIRASANPDSDFCEYRLYSSLAELLLNHTSRLEKAVFLHVPKDNSPEAIQLGADIVTAYITSLLDQLFSQSNPEKSEL</sequence>
<dbReference type="InterPro" id="IPR036440">
    <property type="entry name" value="Peptidase_C15-like_sf"/>
</dbReference>
<organism evidence="1 2">
    <name type="scientific">Metarhizium anisopliae (strain ARSEF 549)</name>
    <dbReference type="NCBI Taxonomy" id="3151832"/>
    <lineage>
        <taxon>Eukaryota</taxon>
        <taxon>Fungi</taxon>
        <taxon>Dikarya</taxon>
        <taxon>Ascomycota</taxon>
        <taxon>Pezizomycotina</taxon>
        <taxon>Sordariomycetes</taxon>
        <taxon>Hypocreomycetidae</taxon>
        <taxon>Hypocreales</taxon>
        <taxon>Clavicipitaceae</taxon>
        <taxon>Metarhizium</taxon>
    </lineage>
</organism>
<dbReference type="AlphaFoldDB" id="A0A0B4F1A1"/>
<gene>
    <name evidence="1" type="ORF">MAN_08861</name>
</gene>